<dbReference type="GO" id="GO:0016020">
    <property type="term" value="C:membrane"/>
    <property type="evidence" value="ECO:0007669"/>
    <property type="project" value="UniProtKB-SubCell"/>
</dbReference>
<feature type="transmembrane region" description="Helical" evidence="5">
    <location>
        <begin position="145"/>
        <end position="161"/>
    </location>
</feature>
<dbReference type="PANTHER" id="PTHR11132">
    <property type="entry name" value="SOLUTE CARRIER FAMILY 35"/>
    <property type="match status" value="1"/>
</dbReference>
<evidence type="ECO:0000256" key="1">
    <source>
        <dbReference type="ARBA" id="ARBA00004141"/>
    </source>
</evidence>
<keyword evidence="2 5" id="KW-0812">Transmembrane</keyword>
<proteinExistence type="predicted"/>
<name>A0A8T0A2U4_9BILA</name>
<feature type="transmembrane region" description="Helical" evidence="5">
    <location>
        <begin position="14"/>
        <end position="33"/>
    </location>
</feature>
<sequence>MTSISKEITLGQKYTNIFLAVSSYWICSIGLVFINKHLLSSPDIELDAPLFITWYQCLVSLILCFTADLFSQNFPGLITFPRMAVDLKLSKSVLPLSLVFVAMITFNNLCLKYVGVSFYYVGRSLTTVFNVVCSYLILGQKTSKNAILCCLTIVGGFFLGVDQEDVAGTLSVIGVIFGVLASLFVALNAIYTKKVLPLVGDSIWRMTMYNNLNAVLLFYL</sequence>
<reference evidence="7" key="1">
    <citation type="journal article" date="2020" name="Ecol. Evol.">
        <title>Genome structure and content of the rice root-knot nematode (Meloidogyne graminicola).</title>
        <authorList>
            <person name="Phan N.T."/>
            <person name="Danchin E.G.J."/>
            <person name="Klopp C."/>
            <person name="Perfus-Barbeoch L."/>
            <person name="Kozlowski D.K."/>
            <person name="Koutsovoulos G.D."/>
            <person name="Lopez-Roques C."/>
            <person name="Bouchez O."/>
            <person name="Zahm M."/>
            <person name="Besnard G."/>
            <person name="Bellafiore S."/>
        </authorList>
    </citation>
    <scope>NUCLEOTIDE SEQUENCE</scope>
    <source>
        <strain evidence="7">VN-18</strain>
    </source>
</reference>
<dbReference type="Proteomes" id="UP000605970">
    <property type="component" value="Unassembled WGS sequence"/>
</dbReference>
<gene>
    <name evidence="7" type="ORF">Mgra_00000656</name>
</gene>
<evidence type="ECO:0000313" key="7">
    <source>
        <dbReference type="EMBL" id="KAF7639735.1"/>
    </source>
</evidence>
<organism evidence="7 8">
    <name type="scientific">Meloidogyne graminicola</name>
    <dbReference type="NCBI Taxonomy" id="189291"/>
    <lineage>
        <taxon>Eukaryota</taxon>
        <taxon>Metazoa</taxon>
        <taxon>Ecdysozoa</taxon>
        <taxon>Nematoda</taxon>
        <taxon>Chromadorea</taxon>
        <taxon>Rhabditida</taxon>
        <taxon>Tylenchina</taxon>
        <taxon>Tylenchomorpha</taxon>
        <taxon>Tylenchoidea</taxon>
        <taxon>Meloidogynidae</taxon>
        <taxon>Meloidogyninae</taxon>
        <taxon>Meloidogyne</taxon>
    </lineage>
</organism>
<feature type="transmembrane region" description="Helical" evidence="5">
    <location>
        <begin position="120"/>
        <end position="138"/>
    </location>
</feature>
<protein>
    <submittedName>
        <fullName evidence="7">TPT domain-containing protein</fullName>
    </submittedName>
</protein>
<keyword evidence="8" id="KW-1185">Reference proteome</keyword>
<accession>A0A8T0A2U4</accession>
<evidence type="ECO:0000313" key="8">
    <source>
        <dbReference type="Proteomes" id="UP000605970"/>
    </source>
</evidence>
<dbReference type="OrthoDB" id="5547497at2759"/>
<evidence type="ECO:0000256" key="2">
    <source>
        <dbReference type="ARBA" id="ARBA00022692"/>
    </source>
</evidence>
<comment type="subcellular location">
    <subcellularLocation>
        <location evidence="1">Membrane</location>
        <topology evidence="1">Multi-pass membrane protein</topology>
    </subcellularLocation>
</comment>
<dbReference type="InterPro" id="IPR004853">
    <property type="entry name" value="Sugar_P_trans_dom"/>
</dbReference>
<feature type="domain" description="Sugar phosphate transporter" evidence="6">
    <location>
        <begin position="19"/>
        <end position="217"/>
    </location>
</feature>
<feature type="transmembrane region" description="Helical" evidence="5">
    <location>
        <begin position="53"/>
        <end position="71"/>
    </location>
</feature>
<dbReference type="EMBL" id="JABEBT010000003">
    <property type="protein sequence ID" value="KAF7639735.1"/>
    <property type="molecule type" value="Genomic_DNA"/>
</dbReference>
<keyword evidence="4 5" id="KW-0472">Membrane</keyword>
<dbReference type="InterPro" id="IPR037185">
    <property type="entry name" value="EmrE-like"/>
</dbReference>
<evidence type="ECO:0000256" key="5">
    <source>
        <dbReference type="SAM" id="Phobius"/>
    </source>
</evidence>
<feature type="transmembrane region" description="Helical" evidence="5">
    <location>
        <begin position="92"/>
        <end position="114"/>
    </location>
</feature>
<evidence type="ECO:0000256" key="4">
    <source>
        <dbReference type="ARBA" id="ARBA00023136"/>
    </source>
</evidence>
<dbReference type="SUPFAM" id="SSF103481">
    <property type="entry name" value="Multidrug resistance efflux transporter EmrE"/>
    <property type="match status" value="1"/>
</dbReference>
<keyword evidence="3 5" id="KW-1133">Transmembrane helix</keyword>
<dbReference type="Pfam" id="PF03151">
    <property type="entry name" value="TPT"/>
    <property type="match status" value="1"/>
</dbReference>
<evidence type="ECO:0000256" key="3">
    <source>
        <dbReference type="ARBA" id="ARBA00022989"/>
    </source>
</evidence>
<comment type="caution">
    <text evidence="7">The sequence shown here is derived from an EMBL/GenBank/DDBJ whole genome shotgun (WGS) entry which is preliminary data.</text>
</comment>
<feature type="transmembrane region" description="Helical" evidence="5">
    <location>
        <begin position="167"/>
        <end position="191"/>
    </location>
</feature>
<dbReference type="AlphaFoldDB" id="A0A8T0A2U4"/>
<evidence type="ECO:0000259" key="6">
    <source>
        <dbReference type="Pfam" id="PF03151"/>
    </source>
</evidence>
<dbReference type="InterPro" id="IPR050186">
    <property type="entry name" value="TPT_transporter"/>
</dbReference>